<reference evidence="2 3" key="1">
    <citation type="submission" date="2019-07" db="EMBL/GenBank/DDBJ databases">
        <title>Genomics analysis of Aphanomyces spp. identifies a new class of oomycete effector associated with host adaptation.</title>
        <authorList>
            <person name="Gaulin E."/>
        </authorList>
    </citation>
    <scope>NUCLEOTIDE SEQUENCE [LARGE SCALE GENOMIC DNA]</scope>
    <source>
        <strain evidence="2 3">ATCC 201684</strain>
    </source>
</reference>
<dbReference type="AlphaFoldDB" id="A0A6G0XGA8"/>
<keyword evidence="3" id="KW-1185">Reference proteome</keyword>
<proteinExistence type="predicted"/>
<feature type="compositionally biased region" description="Basic and acidic residues" evidence="1">
    <location>
        <begin position="87"/>
        <end position="98"/>
    </location>
</feature>
<accession>A0A6G0XGA8</accession>
<gene>
    <name evidence="2" type="ORF">Ae201684_005046</name>
</gene>
<dbReference type="Proteomes" id="UP000481153">
    <property type="component" value="Unassembled WGS sequence"/>
</dbReference>
<evidence type="ECO:0000313" key="3">
    <source>
        <dbReference type="Proteomes" id="UP000481153"/>
    </source>
</evidence>
<dbReference type="VEuPathDB" id="FungiDB:AeMF1_003734"/>
<sequence>MKARPEERVQDEDLPCECKATGRLKKPHQLKRSVALMVESEIPVVSADEQHEETPCGVASRSSTKDREPQDGFNTGRIVEESPTTRVQDEEMARKQNDSPDPPKFMAPSCFLRRSMDIQHKASSSPHLLKRRDIISFVKTASPDNAGQDQAQINIQSNGKCMERPHQLNRSENFVAANPRDGPCQDESELQVQTNKMKIIPAGGSTLADDSAKSALTFSSPGSIKPQIKRSNARVEQLPVHQMNDCARSSHLALYRAKWESRIKHKAILSS</sequence>
<name>A0A6G0XGA8_9STRA</name>
<evidence type="ECO:0000256" key="1">
    <source>
        <dbReference type="SAM" id="MobiDB-lite"/>
    </source>
</evidence>
<dbReference type="EMBL" id="VJMJ01000065">
    <property type="protein sequence ID" value="KAF0739269.1"/>
    <property type="molecule type" value="Genomic_DNA"/>
</dbReference>
<organism evidence="2 3">
    <name type="scientific">Aphanomyces euteiches</name>
    <dbReference type="NCBI Taxonomy" id="100861"/>
    <lineage>
        <taxon>Eukaryota</taxon>
        <taxon>Sar</taxon>
        <taxon>Stramenopiles</taxon>
        <taxon>Oomycota</taxon>
        <taxon>Saprolegniomycetes</taxon>
        <taxon>Saprolegniales</taxon>
        <taxon>Verrucalvaceae</taxon>
        <taxon>Aphanomyces</taxon>
    </lineage>
</organism>
<feature type="region of interest" description="Disordered" evidence="1">
    <location>
        <begin position="45"/>
        <end position="103"/>
    </location>
</feature>
<comment type="caution">
    <text evidence="2">The sequence shown here is derived from an EMBL/GenBank/DDBJ whole genome shotgun (WGS) entry which is preliminary data.</text>
</comment>
<evidence type="ECO:0000313" key="2">
    <source>
        <dbReference type="EMBL" id="KAF0739269.1"/>
    </source>
</evidence>
<protein>
    <submittedName>
        <fullName evidence="2">Uncharacterized protein</fullName>
    </submittedName>
</protein>